<feature type="domain" description="PPM-type phosphatase" evidence="2">
    <location>
        <begin position="502"/>
        <end position="718"/>
    </location>
</feature>
<reference evidence="3" key="2">
    <citation type="journal article" date="2021" name="PeerJ">
        <title>Extensive microbial diversity within the chicken gut microbiome revealed by metagenomics and culture.</title>
        <authorList>
            <person name="Gilroy R."/>
            <person name="Ravi A."/>
            <person name="Getino M."/>
            <person name="Pursley I."/>
            <person name="Horton D.L."/>
            <person name="Alikhan N.F."/>
            <person name="Baker D."/>
            <person name="Gharbi K."/>
            <person name="Hall N."/>
            <person name="Watson M."/>
            <person name="Adriaenssens E.M."/>
            <person name="Foster-Nyarko E."/>
            <person name="Jarju S."/>
            <person name="Secka A."/>
            <person name="Antonio M."/>
            <person name="Oren A."/>
            <person name="Chaudhuri R.R."/>
            <person name="La Ragione R."/>
            <person name="Hildebrand F."/>
            <person name="Pallen M.J."/>
        </authorList>
    </citation>
    <scope>NUCLEOTIDE SEQUENCE</scope>
    <source>
        <strain evidence="3">ChiHjej12B11-29160</strain>
    </source>
</reference>
<dbReference type="Proteomes" id="UP000824078">
    <property type="component" value="Unassembled WGS sequence"/>
</dbReference>
<protein>
    <submittedName>
        <fullName evidence="3">SpoIIE family protein phosphatase</fullName>
    </submittedName>
</protein>
<dbReference type="Pfam" id="PF07228">
    <property type="entry name" value="SpoIIE"/>
    <property type="match status" value="1"/>
</dbReference>
<dbReference type="PANTHER" id="PTHR43156">
    <property type="entry name" value="STAGE II SPORULATION PROTEIN E-RELATED"/>
    <property type="match status" value="1"/>
</dbReference>
<keyword evidence="1" id="KW-0378">Hydrolase</keyword>
<evidence type="ECO:0000256" key="1">
    <source>
        <dbReference type="ARBA" id="ARBA00022801"/>
    </source>
</evidence>
<dbReference type="InterPro" id="IPR052016">
    <property type="entry name" value="Bact_Sigma-Reg"/>
</dbReference>
<evidence type="ECO:0000313" key="4">
    <source>
        <dbReference type="Proteomes" id="UP000824078"/>
    </source>
</evidence>
<gene>
    <name evidence="3" type="ORF">IAD17_07825</name>
</gene>
<sequence>MGENSFVQIDCVGKQSLPGLLIRLLELSSDGIVVTNGAQRIIYANNLARGLLAEGNEIVGDVITSFLIPDGKSYEMDFPTDGSPVLARTVHGLPLMVRCDTVNAPGDTLLYVIHERDANIGRARRALALVELEAANRRLSGILNIVLSTLDALDVPELISRVLEQLTTTMEGSGAVLYLATTTGFHLRGISASLSGRNIPQYLPAGQGIQMMCVTAGHALRIHMQAPSSQNLRTGSLAFRTAVDEETGRQQDIPMGMLLPFESMICVPIWFNSHAVALVAVGWDIRHPSHRDDARLLDAVGKYLSTQIAGALSALRTRRSQELYSFGSSLHDRLAAVPNITMDDIKQVAQAACEELSATFSLVEINTHQGVVIAQLPKSGMHSLPVDLTKLISKNEDDSVSVVPLDAGKEALTLTSYLQQLGEPCRGAVVDMGELFGEHQCFLALRPLEDEPFDDIELGFLRRIAEGIREVLEGQIARTQDKHISQALQLGMRSELQEVEGIDAEGVYSSSTADAYVGGDFYDLIRLPKWFACVIMGDVSGKGVEAASVSAAVRTALGAYAWQGLSPARMVRTLNRFLLGFSRLETFATLFVGIVDLRKGVLTYCSAGHPPALLVRAHTNMVETLDVQSGVVGAFEEMHYQDGVVQLNTGDTLVLYTDGVTEARDKNGAFFGEDGLREAVMREIEVGPKGLLNRLLATLDVFTGRNLEDDVAMVRLTIAESSDASSK</sequence>
<dbReference type="InterPro" id="IPR001932">
    <property type="entry name" value="PPM-type_phosphatase-like_dom"/>
</dbReference>
<name>A0A9D1HYV8_9ACTN</name>
<dbReference type="SUPFAM" id="SSF55781">
    <property type="entry name" value="GAF domain-like"/>
    <property type="match status" value="1"/>
</dbReference>
<dbReference type="Gene3D" id="3.60.40.10">
    <property type="entry name" value="PPM-type phosphatase domain"/>
    <property type="match status" value="1"/>
</dbReference>
<comment type="caution">
    <text evidence="3">The sequence shown here is derived from an EMBL/GenBank/DDBJ whole genome shotgun (WGS) entry which is preliminary data.</text>
</comment>
<accession>A0A9D1HYV8</accession>
<evidence type="ECO:0000313" key="3">
    <source>
        <dbReference type="EMBL" id="HIU24812.1"/>
    </source>
</evidence>
<dbReference type="InterPro" id="IPR036457">
    <property type="entry name" value="PPM-type-like_dom_sf"/>
</dbReference>
<organism evidence="3 4">
    <name type="scientific">Candidatus Coprovicinus avistercoris</name>
    <dbReference type="NCBI Taxonomy" id="2840754"/>
    <lineage>
        <taxon>Bacteria</taxon>
        <taxon>Bacillati</taxon>
        <taxon>Actinomycetota</taxon>
        <taxon>Coriobacteriia</taxon>
        <taxon>Coriobacteriales</taxon>
        <taxon>Coriobacteriaceae</taxon>
        <taxon>Coriobacteriaceae incertae sedis</taxon>
        <taxon>Candidatus Coprovicinus</taxon>
    </lineage>
</organism>
<dbReference type="Gene3D" id="3.30.450.40">
    <property type="match status" value="1"/>
</dbReference>
<reference evidence="3" key="1">
    <citation type="submission" date="2020-10" db="EMBL/GenBank/DDBJ databases">
        <authorList>
            <person name="Gilroy R."/>
        </authorList>
    </citation>
    <scope>NUCLEOTIDE SEQUENCE</scope>
    <source>
        <strain evidence="3">ChiHjej12B11-29160</strain>
    </source>
</reference>
<proteinExistence type="predicted"/>
<dbReference type="InterPro" id="IPR029016">
    <property type="entry name" value="GAF-like_dom_sf"/>
</dbReference>
<dbReference type="SMART" id="SM00331">
    <property type="entry name" value="PP2C_SIG"/>
    <property type="match status" value="1"/>
</dbReference>
<dbReference type="AlphaFoldDB" id="A0A9D1HYV8"/>
<dbReference type="EMBL" id="DVMQ01000021">
    <property type="protein sequence ID" value="HIU24812.1"/>
    <property type="molecule type" value="Genomic_DNA"/>
</dbReference>
<dbReference type="GO" id="GO:0016791">
    <property type="term" value="F:phosphatase activity"/>
    <property type="evidence" value="ECO:0007669"/>
    <property type="project" value="TreeGrafter"/>
</dbReference>
<dbReference type="PANTHER" id="PTHR43156:SF2">
    <property type="entry name" value="STAGE II SPORULATION PROTEIN E"/>
    <property type="match status" value="1"/>
</dbReference>
<dbReference type="SUPFAM" id="SSF81606">
    <property type="entry name" value="PP2C-like"/>
    <property type="match status" value="1"/>
</dbReference>
<evidence type="ECO:0000259" key="2">
    <source>
        <dbReference type="SMART" id="SM00331"/>
    </source>
</evidence>